<evidence type="ECO:0000313" key="9">
    <source>
        <dbReference type="EMBL" id="KAI6646806.1"/>
    </source>
</evidence>
<dbReference type="InterPro" id="IPR032675">
    <property type="entry name" value="LRR_dom_sf"/>
</dbReference>
<evidence type="ECO:0000256" key="2">
    <source>
        <dbReference type="ARBA" id="ARBA00011038"/>
    </source>
</evidence>
<evidence type="ECO:0000313" key="10">
    <source>
        <dbReference type="Proteomes" id="UP001165289"/>
    </source>
</evidence>
<dbReference type="PROSITE" id="PS51450">
    <property type="entry name" value="LRR"/>
    <property type="match status" value="2"/>
</dbReference>
<keyword evidence="4" id="KW-0433">Leucine-rich repeat</keyword>
<accession>A0AAV7JDK5</accession>
<evidence type="ECO:0000256" key="7">
    <source>
        <dbReference type="ARBA" id="ARBA00023242"/>
    </source>
</evidence>
<keyword evidence="9" id="KW-0808">Transferase</keyword>
<dbReference type="Proteomes" id="UP001165289">
    <property type="component" value="Unassembled WGS sequence"/>
</dbReference>
<dbReference type="Pfam" id="PF00595">
    <property type="entry name" value="PDZ"/>
    <property type="match status" value="1"/>
</dbReference>
<proteinExistence type="inferred from homology"/>
<dbReference type="InterPro" id="IPR007832">
    <property type="entry name" value="RNA_pol_Rpc34"/>
</dbReference>
<dbReference type="PROSITE" id="PS50106">
    <property type="entry name" value="PDZ"/>
    <property type="match status" value="1"/>
</dbReference>
<evidence type="ECO:0000256" key="4">
    <source>
        <dbReference type="ARBA" id="ARBA00022614"/>
    </source>
</evidence>
<dbReference type="SUPFAM" id="SSF46785">
    <property type="entry name" value="Winged helix' DNA-binding domain"/>
    <property type="match status" value="2"/>
</dbReference>
<reference evidence="9 10" key="1">
    <citation type="journal article" date="2023" name="BMC Biol.">
        <title>The compact genome of the sponge Oopsacas minuta (Hexactinellida) is lacking key metazoan core genes.</title>
        <authorList>
            <person name="Santini S."/>
            <person name="Schenkelaars Q."/>
            <person name="Jourda C."/>
            <person name="Duchesne M."/>
            <person name="Belahbib H."/>
            <person name="Rocher C."/>
            <person name="Selva M."/>
            <person name="Riesgo A."/>
            <person name="Vervoort M."/>
            <person name="Leys S.P."/>
            <person name="Kodjabachian L."/>
            <person name="Le Bivic A."/>
            <person name="Borchiellini C."/>
            <person name="Claverie J.M."/>
            <person name="Renard E."/>
        </authorList>
    </citation>
    <scope>NUCLEOTIDE SEQUENCE [LARGE SCALE GENOMIC DNA]</scope>
    <source>
        <strain evidence="9">SPO-2</strain>
    </source>
</reference>
<dbReference type="SUPFAM" id="SSF50156">
    <property type="entry name" value="PDZ domain-like"/>
    <property type="match status" value="1"/>
</dbReference>
<dbReference type="Pfam" id="PF13855">
    <property type="entry name" value="LRR_8"/>
    <property type="match status" value="1"/>
</dbReference>
<dbReference type="InterPro" id="IPR036388">
    <property type="entry name" value="WH-like_DNA-bd_sf"/>
</dbReference>
<dbReference type="EMBL" id="JAKMXF010000353">
    <property type="protein sequence ID" value="KAI6646806.1"/>
    <property type="molecule type" value="Genomic_DNA"/>
</dbReference>
<evidence type="ECO:0000256" key="3">
    <source>
        <dbReference type="ARBA" id="ARBA00022478"/>
    </source>
</evidence>
<dbReference type="InterPro" id="IPR001478">
    <property type="entry name" value="PDZ"/>
</dbReference>
<dbReference type="AlphaFoldDB" id="A0AAV7JDK5"/>
<evidence type="ECO:0000259" key="8">
    <source>
        <dbReference type="PROSITE" id="PS50106"/>
    </source>
</evidence>
<dbReference type="InterPro" id="IPR003591">
    <property type="entry name" value="Leu-rich_rpt_typical-subtyp"/>
</dbReference>
<comment type="subcellular location">
    <subcellularLocation>
        <location evidence="1">Nucleus</location>
    </subcellularLocation>
</comment>
<dbReference type="SUPFAM" id="SSF52058">
    <property type="entry name" value="L domain-like"/>
    <property type="match status" value="1"/>
</dbReference>
<evidence type="ECO:0000256" key="1">
    <source>
        <dbReference type="ARBA" id="ARBA00004123"/>
    </source>
</evidence>
<dbReference type="InterPro" id="IPR036390">
    <property type="entry name" value="WH_DNA-bd_sf"/>
</dbReference>
<dbReference type="Gene3D" id="3.80.10.10">
    <property type="entry name" value="Ribonuclease Inhibitor"/>
    <property type="match status" value="1"/>
</dbReference>
<organism evidence="9 10">
    <name type="scientific">Oopsacas minuta</name>
    <dbReference type="NCBI Taxonomy" id="111878"/>
    <lineage>
        <taxon>Eukaryota</taxon>
        <taxon>Metazoa</taxon>
        <taxon>Porifera</taxon>
        <taxon>Hexactinellida</taxon>
        <taxon>Hexasterophora</taxon>
        <taxon>Lyssacinosida</taxon>
        <taxon>Leucopsacidae</taxon>
        <taxon>Oopsacas</taxon>
    </lineage>
</organism>
<evidence type="ECO:0000256" key="5">
    <source>
        <dbReference type="ARBA" id="ARBA00022737"/>
    </source>
</evidence>
<dbReference type="InterPro" id="IPR016049">
    <property type="entry name" value="RNA_pol_Rpc34-like"/>
</dbReference>
<dbReference type="FunFam" id="1.10.10.10:FF:000237">
    <property type="entry name" value="DNA-directed RNA polymerase III subunit RPC6"/>
    <property type="match status" value="1"/>
</dbReference>
<keyword evidence="9" id="KW-0418">Kinase</keyword>
<dbReference type="Gene3D" id="1.10.10.10">
    <property type="entry name" value="Winged helix-like DNA-binding domain superfamily/Winged helix DNA-binding domain"/>
    <property type="match status" value="2"/>
</dbReference>
<protein>
    <submittedName>
        <fullName evidence="9">MAP kinase phosphatase with leucine-rich repeats protein 3-like</fullName>
    </submittedName>
</protein>
<comment type="caution">
    <text evidence="9">The sequence shown here is derived from an EMBL/GenBank/DDBJ whole genome shotgun (WGS) entry which is preliminary data.</text>
</comment>
<dbReference type="GO" id="GO:0006383">
    <property type="term" value="P:transcription by RNA polymerase III"/>
    <property type="evidence" value="ECO:0007669"/>
    <property type="project" value="InterPro"/>
</dbReference>
<keyword evidence="3" id="KW-0240">DNA-directed RNA polymerase</keyword>
<dbReference type="SMART" id="SM00369">
    <property type="entry name" value="LRR_TYP"/>
    <property type="match status" value="5"/>
</dbReference>
<keyword evidence="5" id="KW-0677">Repeat</keyword>
<keyword evidence="7" id="KW-0539">Nucleus</keyword>
<comment type="similarity">
    <text evidence="2">Belongs to the eukaryotic RPC34/RPC39 RNA polymerase subunit family.</text>
</comment>
<dbReference type="PANTHER" id="PTHR12780">
    <property type="entry name" value="RNA POLYMERASE III DNA DIRECTED , 39KD SUBUNIT-RELATED"/>
    <property type="match status" value="1"/>
</dbReference>
<sequence>MAVAKISFKNEIISEIQEDNPEILNMLEKRVLELCHENLKGITERHIREDQPDLAPTIRMKVINKLLANGKLELCKQGSTLVYRLKEIINLNAELNTELRSLDVEQMLVYKTLESVKGKGMVSIDVRRKTSLPQVQVTKILKYLEKQGLAQSIKLPDVTGVRSKVYLLSNFDPDPSLINREKPLTMDELDVLFLHMHKLLLGQLKDNTHKYFSSEDILAMKAAHIPLSFRVTKGRLDLVLQALHDEGKLELDILVIPLDNGSVTEIFKYRAKEIKLTKQLPAGITFTPCVMCSLIDRCQDVGIEENGFPEDAAYIRHVLRILFIIRYIMSASRGKIGQSDSFSKKQILDLNNHLSPTDRRSFFSPPEYGRLPLLLRVRNVELDRGASSDAKWGFSLRNIQAQYSDGDTILISVLKKVTRGSISQIAGLTEGDQILSLDDESVHTLSHQKILTILQDKQRVKITYLPAKFRMCTSVRVTSSNLHSLTYLWSLKRFLHTLEIVNVNLSLPKMQLEIGVLSGLKSLVISKCQLANLSKLFDLMKLSKLESLNLTYNKLTETAIDTGTYFAFLYSVTRLYLGSNMLTAIPECIFKLTRLEVLSLVNNKITHLPTAISKLINLQLLCLDNNLLKSIDTDLSTLPNLTCLSIANNDIDFASQTIRQEEFQAICIQGNPYEEYQHTLMASRLPRLSDAKRDSSNLSQPQITKL</sequence>
<dbReference type="GO" id="GO:0005666">
    <property type="term" value="C:RNA polymerase III complex"/>
    <property type="evidence" value="ECO:0007669"/>
    <property type="project" value="InterPro"/>
</dbReference>
<keyword evidence="10" id="KW-1185">Reference proteome</keyword>
<keyword evidence="6" id="KW-0804">Transcription</keyword>
<dbReference type="InterPro" id="IPR036034">
    <property type="entry name" value="PDZ_sf"/>
</dbReference>
<dbReference type="Pfam" id="PF05158">
    <property type="entry name" value="RNA_pol_Rpc34"/>
    <property type="match status" value="1"/>
</dbReference>
<dbReference type="GO" id="GO:0016301">
    <property type="term" value="F:kinase activity"/>
    <property type="evidence" value="ECO:0007669"/>
    <property type="project" value="UniProtKB-KW"/>
</dbReference>
<dbReference type="SMART" id="SM00228">
    <property type="entry name" value="PDZ"/>
    <property type="match status" value="1"/>
</dbReference>
<dbReference type="InterPro" id="IPR001611">
    <property type="entry name" value="Leu-rich_rpt"/>
</dbReference>
<evidence type="ECO:0000256" key="6">
    <source>
        <dbReference type="ARBA" id="ARBA00023163"/>
    </source>
</evidence>
<dbReference type="Gene3D" id="2.30.42.10">
    <property type="match status" value="1"/>
</dbReference>
<name>A0AAV7JDK5_9METZ</name>
<dbReference type="CDD" id="cd00136">
    <property type="entry name" value="PDZ_canonical"/>
    <property type="match status" value="1"/>
</dbReference>
<feature type="domain" description="PDZ" evidence="8">
    <location>
        <begin position="379"/>
        <end position="456"/>
    </location>
</feature>
<gene>
    <name evidence="9" type="ORF">LOD99_9205</name>
</gene>